<dbReference type="Proteomes" id="UP000815325">
    <property type="component" value="Unassembled WGS sequence"/>
</dbReference>
<protein>
    <recommendedName>
        <fullName evidence="3">Encoded protein</fullName>
    </recommendedName>
</protein>
<name>A0ABQ7GBR2_DUNSA</name>
<reference evidence="1" key="1">
    <citation type="submission" date="2017-08" db="EMBL/GenBank/DDBJ databases">
        <authorList>
            <person name="Polle J.E."/>
            <person name="Barry K."/>
            <person name="Cushman J."/>
            <person name="Schmutz J."/>
            <person name="Tran D."/>
            <person name="Hathwaick L.T."/>
            <person name="Yim W.C."/>
            <person name="Jenkins J."/>
            <person name="Mckie-Krisberg Z.M."/>
            <person name="Prochnik S."/>
            <person name="Lindquist E."/>
            <person name="Dockter R.B."/>
            <person name="Adam C."/>
            <person name="Molina H."/>
            <person name="Bunkerborg J."/>
            <person name="Jin E."/>
            <person name="Buchheim M."/>
            <person name="Magnuson J."/>
        </authorList>
    </citation>
    <scope>NUCLEOTIDE SEQUENCE</scope>
    <source>
        <strain evidence="1">CCAP 19/18</strain>
    </source>
</reference>
<comment type="caution">
    <text evidence="1">The sequence shown here is derived from an EMBL/GenBank/DDBJ whole genome shotgun (WGS) entry which is preliminary data.</text>
</comment>
<keyword evidence="2" id="KW-1185">Reference proteome</keyword>
<sequence length="99" mass="10826">MFITLHVCGLKHGMAIRFLHLPAVFDGRPLLGSAALGKDEGPKEVAPSDTITSDSFVVTDAGSWDFMQLKLASQIKGLYERDLWWCSGPEAALQHLTRG</sequence>
<organism evidence="1 2">
    <name type="scientific">Dunaliella salina</name>
    <name type="common">Green alga</name>
    <name type="synonym">Protococcus salinus</name>
    <dbReference type="NCBI Taxonomy" id="3046"/>
    <lineage>
        <taxon>Eukaryota</taxon>
        <taxon>Viridiplantae</taxon>
        <taxon>Chlorophyta</taxon>
        <taxon>core chlorophytes</taxon>
        <taxon>Chlorophyceae</taxon>
        <taxon>CS clade</taxon>
        <taxon>Chlamydomonadales</taxon>
        <taxon>Dunaliellaceae</taxon>
        <taxon>Dunaliella</taxon>
    </lineage>
</organism>
<proteinExistence type="predicted"/>
<accession>A0ABQ7GBR2</accession>
<gene>
    <name evidence="1" type="ORF">DUNSADRAFT_12210</name>
</gene>
<dbReference type="EMBL" id="MU069902">
    <property type="protein sequence ID" value="KAF5832030.1"/>
    <property type="molecule type" value="Genomic_DNA"/>
</dbReference>
<evidence type="ECO:0000313" key="2">
    <source>
        <dbReference type="Proteomes" id="UP000815325"/>
    </source>
</evidence>
<evidence type="ECO:0000313" key="1">
    <source>
        <dbReference type="EMBL" id="KAF5832030.1"/>
    </source>
</evidence>
<evidence type="ECO:0008006" key="3">
    <source>
        <dbReference type="Google" id="ProtNLM"/>
    </source>
</evidence>